<proteinExistence type="predicted"/>
<feature type="transmembrane region" description="Helical" evidence="2">
    <location>
        <begin position="111"/>
        <end position="133"/>
    </location>
</feature>
<evidence type="ECO:0000313" key="4">
    <source>
        <dbReference type="Proteomes" id="UP001221558"/>
    </source>
</evidence>
<keyword evidence="4" id="KW-1185">Reference proteome</keyword>
<keyword evidence="2" id="KW-0812">Transmembrane</keyword>
<evidence type="ECO:0000313" key="3">
    <source>
        <dbReference type="EMBL" id="WDF69599.1"/>
    </source>
</evidence>
<dbReference type="Proteomes" id="UP001221558">
    <property type="component" value="Chromosome"/>
</dbReference>
<accession>A0ABY7WQJ2</accession>
<dbReference type="RefSeq" id="WP_274268313.1">
    <property type="nucleotide sequence ID" value="NZ_CP117880.1"/>
</dbReference>
<protein>
    <submittedName>
        <fullName evidence="3">Uncharacterized protein</fullName>
    </submittedName>
</protein>
<name>A0ABY7WQJ2_9SPHI</name>
<keyword evidence="2" id="KW-0472">Membrane</keyword>
<gene>
    <name evidence="3" type="ORF">PQ465_04275</name>
</gene>
<sequence>MKEQELYDLLRDQQDLLVNINHQIGQLDKASAEQNNFSAKLDSIGKVLGDLQNDLSIVDVKEVLQSQIASGSKLLTVIREQNSTQDNLIKEMPKKIKVSIEHNLAGKQRPYAVAVITLLLIALFSFFSSILLWQANNQLHDSDIKIRFVRLLHPKIWMDTDSVYRHNPGRIQKWVTQQEERLIAIKKAEENVDKFNNESKEARAKLRRLKEK</sequence>
<feature type="coiled-coil region" evidence="1">
    <location>
        <begin position="185"/>
        <end position="212"/>
    </location>
</feature>
<reference evidence="3 4" key="1">
    <citation type="submission" date="2023-02" db="EMBL/GenBank/DDBJ databases">
        <title>Genome sequence of Sphingobacterium sp. KACC 22765.</title>
        <authorList>
            <person name="Kim S."/>
            <person name="Heo J."/>
            <person name="Kwon S.-W."/>
        </authorList>
    </citation>
    <scope>NUCLEOTIDE SEQUENCE [LARGE SCALE GENOMIC DNA]</scope>
    <source>
        <strain evidence="3 4">KACC 22765</strain>
    </source>
</reference>
<evidence type="ECO:0000256" key="2">
    <source>
        <dbReference type="SAM" id="Phobius"/>
    </source>
</evidence>
<organism evidence="3 4">
    <name type="scientific">Sphingobacterium oryzagri</name>
    <dbReference type="NCBI Taxonomy" id="3025669"/>
    <lineage>
        <taxon>Bacteria</taxon>
        <taxon>Pseudomonadati</taxon>
        <taxon>Bacteroidota</taxon>
        <taxon>Sphingobacteriia</taxon>
        <taxon>Sphingobacteriales</taxon>
        <taxon>Sphingobacteriaceae</taxon>
        <taxon>Sphingobacterium</taxon>
    </lineage>
</organism>
<evidence type="ECO:0000256" key="1">
    <source>
        <dbReference type="SAM" id="Coils"/>
    </source>
</evidence>
<keyword evidence="1" id="KW-0175">Coiled coil</keyword>
<keyword evidence="2" id="KW-1133">Transmembrane helix</keyword>
<dbReference type="EMBL" id="CP117880">
    <property type="protein sequence ID" value="WDF69599.1"/>
    <property type="molecule type" value="Genomic_DNA"/>
</dbReference>